<accession>A0A1M5PUV8</accession>
<evidence type="ECO:0000256" key="1">
    <source>
        <dbReference type="ARBA" id="ARBA00022737"/>
    </source>
</evidence>
<dbReference type="RefSeq" id="WP_073092478.1">
    <property type="nucleotide sequence ID" value="NZ_FQWY01000026.1"/>
</dbReference>
<dbReference type="AlphaFoldDB" id="A0A1M5PUV8"/>
<dbReference type="Proteomes" id="UP000242329">
    <property type="component" value="Unassembled WGS sequence"/>
</dbReference>
<proteinExistence type="predicted"/>
<name>A0A1M5PUV8_9FIRM</name>
<gene>
    <name evidence="6" type="ORF">SAMN02745221_01575</name>
</gene>
<feature type="domain" description="SLH" evidence="5">
    <location>
        <begin position="104"/>
        <end position="167"/>
    </location>
</feature>
<sequence>MQRITACLLTFLMLFSVCTAPVAAKPGRSTASPAIAAAKSPGSNQMAREKVTEKLNTRTEQKNQWEQKLLKPDSIKTAKQNRLQIKQEIREKLALNNQNQEAEGEKISFSDINQHWGAKSIKRLAALGLISGYPDGSFKPEGKITQAEALSMIMRVADIDTEEEENYGEEKNLQNVPDWAKKAARIAARHQIINTARFHSHIQATRLQTAVWLAKALGIEPADTSNIPFKDGILISKEDLGYIIALYNMGIIKGTPDGRFNPNSHITRAEIAAIIERILQKSADNEEETASTVEDNSYYTETASDEDEVANGENSETPGESAENSSEDNPNTLSEEPVGE</sequence>
<dbReference type="PANTHER" id="PTHR43308">
    <property type="entry name" value="OUTER MEMBRANE PROTEIN ALPHA-RELATED"/>
    <property type="match status" value="1"/>
</dbReference>
<keyword evidence="2" id="KW-0175">Coiled coil</keyword>
<feature type="chain" id="PRO_5038749080" evidence="4">
    <location>
        <begin position="25"/>
        <end position="340"/>
    </location>
</feature>
<keyword evidence="7" id="KW-1185">Reference proteome</keyword>
<feature type="compositionally biased region" description="Polar residues" evidence="3">
    <location>
        <begin position="290"/>
        <end position="302"/>
    </location>
</feature>
<organism evidence="6 7">
    <name type="scientific">Thermosyntropha lipolytica DSM 11003</name>
    <dbReference type="NCBI Taxonomy" id="1123382"/>
    <lineage>
        <taxon>Bacteria</taxon>
        <taxon>Bacillati</taxon>
        <taxon>Bacillota</taxon>
        <taxon>Clostridia</taxon>
        <taxon>Eubacteriales</taxon>
        <taxon>Syntrophomonadaceae</taxon>
        <taxon>Thermosyntropha</taxon>
    </lineage>
</organism>
<evidence type="ECO:0000256" key="4">
    <source>
        <dbReference type="SAM" id="SignalP"/>
    </source>
</evidence>
<evidence type="ECO:0000259" key="5">
    <source>
        <dbReference type="PROSITE" id="PS51272"/>
    </source>
</evidence>
<dbReference type="InterPro" id="IPR001119">
    <property type="entry name" value="SLH_dom"/>
</dbReference>
<keyword evidence="1" id="KW-0677">Repeat</keyword>
<feature type="region of interest" description="Disordered" evidence="3">
    <location>
        <begin position="25"/>
        <end position="48"/>
    </location>
</feature>
<dbReference type="STRING" id="1123382.SAMN02745221_01575"/>
<evidence type="ECO:0000313" key="7">
    <source>
        <dbReference type="Proteomes" id="UP000242329"/>
    </source>
</evidence>
<reference evidence="7" key="1">
    <citation type="submission" date="2016-11" db="EMBL/GenBank/DDBJ databases">
        <authorList>
            <person name="Varghese N."/>
            <person name="Submissions S."/>
        </authorList>
    </citation>
    <scope>NUCLEOTIDE SEQUENCE [LARGE SCALE GENOMIC DNA]</scope>
    <source>
        <strain evidence="7">DSM 11003</strain>
    </source>
</reference>
<dbReference type="OrthoDB" id="1804207at2"/>
<feature type="domain" description="SLH" evidence="5">
    <location>
        <begin position="226"/>
        <end position="289"/>
    </location>
</feature>
<keyword evidence="4" id="KW-0732">Signal</keyword>
<protein>
    <submittedName>
        <fullName evidence="6">S-layer homology domain-containing protein</fullName>
    </submittedName>
</protein>
<evidence type="ECO:0000256" key="3">
    <source>
        <dbReference type="SAM" id="MobiDB-lite"/>
    </source>
</evidence>
<dbReference type="EMBL" id="FQWY01000026">
    <property type="protein sequence ID" value="SHH05440.1"/>
    <property type="molecule type" value="Genomic_DNA"/>
</dbReference>
<dbReference type="InterPro" id="IPR051465">
    <property type="entry name" value="Cell_Envelope_Struct_Comp"/>
</dbReference>
<feature type="coiled-coil region" evidence="2">
    <location>
        <begin position="48"/>
        <end position="105"/>
    </location>
</feature>
<feature type="compositionally biased region" description="Polar residues" evidence="3">
    <location>
        <begin position="312"/>
        <end position="334"/>
    </location>
</feature>
<feature type="region of interest" description="Disordered" evidence="3">
    <location>
        <begin position="283"/>
        <end position="340"/>
    </location>
</feature>
<evidence type="ECO:0000256" key="2">
    <source>
        <dbReference type="SAM" id="Coils"/>
    </source>
</evidence>
<dbReference type="PROSITE" id="PS51272">
    <property type="entry name" value="SLH"/>
    <property type="match status" value="2"/>
</dbReference>
<evidence type="ECO:0000313" key="6">
    <source>
        <dbReference type="EMBL" id="SHH05440.1"/>
    </source>
</evidence>
<feature type="signal peptide" evidence="4">
    <location>
        <begin position="1"/>
        <end position="24"/>
    </location>
</feature>
<dbReference type="Pfam" id="PF00395">
    <property type="entry name" value="SLH"/>
    <property type="match status" value="2"/>
</dbReference>